<evidence type="ECO:0000256" key="5">
    <source>
        <dbReference type="ARBA" id="ARBA00022692"/>
    </source>
</evidence>
<protein>
    <submittedName>
        <fullName evidence="9">Spore germination protein</fullName>
    </submittedName>
</protein>
<feature type="transmembrane region" description="Helical" evidence="8">
    <location>
        <begin position="296"/>
        <end position="316"/>
    </location>
</feature>
<feature type="transmembrane region" description="Helical" evidence="8">
    <location>
        <begin position="40"/>
        <end position="59"/>
    </location>
</feature>
<dbReference type="Proteomes" id="UP000886721">
    <property type="component" value="Unassembled WGS sequence"/>
</dbReference>
<evidence type="ECO:0000256" key="4">
    <source>
        <dbReference type="ARBA" id="ARBA00022544"/>
    </source>
</evidence>
<organism evidence="9 10">
    <name type="scientific">Candidatus Anaerostipes excrementavium</name>
    <dbReference type="NCBI Taxonomy" id="2838463"/>
    <lineage>
        <taxon>Bacteria</taxon>
        <taxon>Bacillati</taxon>
        <taxon>Bacillota</taxon>
        <taxon>Clostridia</taxon>
        <taxon>Lachnospirales</taxon>
        <taxon>Lachnospiraceae</taxon>
        <taxon>Anaerostipes</taxon>
    </lineage>
</organism>
<evidence type="ECO:0000313" key="10">
    <source>
        <dbReference type="Proteomes" id="UP000886721"/>
    </source>
</evidence>
<keyword evidence="4" id="KW-0309">Germination</keyword>
<dbReference type="PANTHER" id="PTHR34975">
    <property type="entry name" value="SPORE GERMINATION PROTEIN A2"/>
    <property type="match status" value="1"/>
</dbReference>
<evidence type="ECO:0000256" key="3">
    <source>
        <dbReference type="ARBA" id="ARBA00022448"/>
    </source>
</evidence>
<dbReference type="EMBL" id="DXEM01000014">
    <property type="protein sequence ID" value="HIX67365.1"/>
    <property type="molecule type" value="Genomic_DNA"/>
</dbReference>
<feature type="transmembrane region" description="Helical" evidence="8">
    <location>
        <begin position="139"/>
        <end position="157"/>
    </location>
</feature>
<feature type="transmembrane region" description="Helical" evidence="8">
    <location>
        <begin position="322"/>
        <end position="342"/>
    </location>
</feature>
<reference evidence="9" key="2">
    <citation type="submission" date="2021-04" db="EMBL/GenBank/DDBJ databases">
        <authorList>
            <person name="Gilroy R."/>
        </authorList>
    </citation>
    <scope>NUCLEOTIDE SEQUENCE</scope>
    <source>
        <strain evidence="9">CHK191-13928</strain>
    </source>
</reference>
<comment type="caution">
    <text evidence="9">The sequence shown here is derived from an EMBL/GenBank/DDBJ whole genome shotgun (WGS) entry which is preliminary data.</text>
</comment>
<name>A0A9D1WV43_9FIRM</name>
<feature type="transmembrane region" description="Helical" evidence="8">
    <location>
        <begin position="207"/>
        <end position="228"/>
    </location>
</feature>
<dbReference type="InterPro" id="IPR004761">
    <property type="entry name" value="Spore_GerAB"/>
</dbReference>
<evidence type="ECO:0000256" key="7">
    <source>
        <dbReference type="ARBA" id="ARBA00023136"/>
    </source>
</evidence>
<evidence type="ECO:0000256" key="2">
    <source>
        <dbReference type="ARBA" id="ARBA00007998"/>
    </source>
</evidence>
<dbReference type="GO" id="GO:0009847">
    <property type="term" value="P:spore germination"/>
    <property type="evidence" value="ECO:0007669"/>
    <property type="project" value="InterPro"/>
</dbReference>
<evidence type="ECO:0000256" key="6">
    <source>
        <dbReference type="ARBA" id="ARBA00022989"/>
    </source>
</evidence>
<dbReference type="AlphaFoldDB" id="A0A9D1WV43"/>
<evidence type="ECO:0000256" key="8">
    <source>
        <dbReference type="SAM" id="Phobius"/>
    </source>
</evidence>
<sequence length="352" mass="39782">MEDSRQQITAKQGNRIFILEIFSAAALFLPQMALKENRHSAVLSVAVVWVLTGFYVLAASKTAKGIPMERVLKEYRWAALLYYVRFLINGAFFYAYVIFMAETYMLRQKQSIVVGLPLLLLAYQMNHKGLRGRGRAMEGIFWFVLLPVIFVLLLSAADLSFHEIAVTSFQWKEFLKGSLLLLALLHPIELVWFYRGSMEGGGMKFKTFFAVGLLFLGIFLAVVGSLGVELTMLDDNPVMSMAQGVAIPGGLMARLDIFLIAFWIVGVFCVLSGYLFYGNEGIEQAFGRKGKILGRILSYGGLLLGTNFLLSYWDMIWEHFSLFLYGNLAAGLLLPMILFLLIRRRMDHETKK</sequence>
<feature type="transmembrane region" description="Helical" evidence="8">
    <location>
        <begin position="257"/>
        <end position="276"/>
    </location>
</feature>
<dbReference type="Pfam" id="PF03845">
    <property type="entry name" value="Spore_permease"/>
    <property type="match status" value="1"/>
</dbReference>
<evidence type="ECO:0000313" key="9">
    <source>
        <dbReference type="EMBL" id="HIX67365.1"/>
    </source>
</evidence>
<keyword evidence="5 8" id="KW-0812">Transmembrane</keyword>
<evidence type="ECO:0000256" key="1">
    <source>
        <dbReference type="ARBA" id="ARBA00004141"/>
    </source>
</evidence>
<comment type="similarity">
    <text evidence="2">Belongs to the amino acid-polyamine-organocation (APC) superfamily. Spore germination protein (SGP) (TC 2.A.3.9) family.</text>
</comment>
<feature type="transmembrane region" description="Helical" evidence="8">
    <location>
        <begin position="80"/>
        <end position="99"/>
    </location>
</feature>
<accession>A0A9D1WV43</accession>
<gene>
    <name evidence="9" type="ORF">H9735_04455</name>
</gene>
<feature type="transmembrane region" description="Helical" evidence="8">
    <location>
        <begin position="16"/>
        <end position="34"/>
    </location>
</feature>
<comment type="subcellular location">
    <subcellularLocation>
        <location evidence="1">Membrane</location>
        <topology evidence="1">Multi-pass membrane protein</topology>
    </subcellularLocation>
</comment>
<reference evidence="9" key="1">
    <citation type="journal article" date="2021" name="PeerJ">
        <title>Extensive microbial diversity within the chicken gut microbiome revealed by metagenomics and culture.</title>
        <authorList>
            <person name="Gilroy R."/>
            <person name="Ravi A."/>
            <person name="Getino M."/>
            <person name="Pursley I."/>
            <person name="Horton D.L."/>
            <person name="Alikhan N.F."/>
            <person name="Baker D."/>
            <person name="Gharbi K."/>
            <person name="Hall N."/>
            <person name="Watson M."/>
            <person name="Adriaenssens E.M."/>
            <person name="Foster-Nyarko E."/>
            <person name="Jarju S."/>
            <person name="Secka A."/>
            <person name="Antonio M."/>
            <person name="Oren A."/>
            <person name="Chaudhuri R.R."/>
            <person name="La Ragione R."/>
            <person name="Hildebrand F."/>
            <person name="Pallen M.J."/>
        </authorList>
    </citation>
    <scope>NUCLEOTIDE SEQUENCE</scope>
    <source>
        <strain evidence="9">CHK191-13928</strain>
    </source>
</reference>
<feature type="transmembrane region" description="Helical" evidence="8">
    <location>
        <begin position="111"/>
        <end position="127"/>
    </location>
</feature>
<proteinExistence type="inferred from homology"/>
<dbReference type="PANTHER" id="PTHR34975:SF2">
    <property type="entry name" value="SPORE GERMINATION PROTEIN A2"/>
    <property type="match status" value="1"/>
</dbReference>
<dbReference type="GO" id="GO:0016020">
    <property type="term" value="C:membrane"/>
    <property type="evidence" value="ECO:0007669"/>
    <property type="project" value="UniProtKB-SubCell"/>
</dbReference>
<keyword evidence="3" id="KW-0813">Transport</keyword>
<keyword evidence="6 8" id="KW-1133">Transmembrane helix</keyword>
<keyword evidence="7 8" id="KW-0472">Membrane</keyword>
<feature type="transmembrane region" description="Helical" evidence="8">
    <location>
        <begin position="177"/>
        <end position="195"/>
    </location>
</feature>